<dbReference type="RefSeq" id="XP_024577831.1">
    <property type="nucleotide sequence ID" value="XM_024727233.1"/>
</dbReference>
<evidence type="ECO:0000313" key="1">
    <source>
        <dbReference type="EMBL" id="CEG41462.1"/>
    </source>
</evidence>
<protein>
    <submittedName>
        <fullName evidence="1">Uncharacterized protein</fullName>
    </submittedName>
</protein>
<proteinExistence type="predicted"/>
<dbReference type="AlphaFoldDB" id="A0A0P1AJQ5"/>
<dbReference type="EMBL" id="CCYD01000553">
    <property type="protein sequence ID" value="CEG41462.1"/>
    <property type="molecule type" value="Genomic_DNA"/>
</dbReference>
<organism evidence="1 2">
    <name type="scientific">Plasmopara halstedii</name>
    <name type="common">Downy mildew of sunflower</name>
    <dbReference type="NCBI Taxonomy" id="4781"/>
    <lineage>
        <taxon>Eukaryota</taxon>
        <taxon>Sar</taxon>
        <taxon>Stramenopiles</taxon>
        <taxon>Oomycota</taxon>
        <taxon>Peronosporomycetes</taxon>
        <taxon>Peronosporales</taxon>
        <taxon>Peronosporaceae</taxon>
        <taxon>Plasmopara</taxon>
    </lineage>
</organism>
<evidence type="ECO:0000313" key="2">
    <source>
        <dbReference type="Proteomes" id="UP000054928"/>
    </source>
</evidence>
<sequence length="64" mass="7522">MPIWTVSCVRGPKQIHDKKLNFPTDISFCVINKKNKYKIIHAHLVKALKGSMTMTFFRLQYVQK</sequence>
<reference evidence="2" key="1">
    <citation type="submission" date="2014-09" db="EMBL/GenBank/DDBJ databases">
        <authorList>
            <person name="Sharma Rahul"/>
            <person name="Thines Marco"/>
        </authorList>
    </citation>
    <scope>NUCLEOTIDE SEQUENCE [LARGE SCALE GENOMIC DNA]</scope>
</reference>
<name>A0A0P1AJQ5_PLAHL</name>
<keyword evidence="2" id="KW-1185">Reference proteome</keyword>
<dbReference type="GeneID" id="36406862"/>
<accession>A0A0P1AJQ5</accession>
<dbReference type="Proteomes" id="UP000054928">
    <property type="component" value="Unassembled WGS sequence"/>
</dbReference>